<name>Q8CYZ4_STRR6</name>
<dbReference type="EMBL" id="AE007317">
    <property type="protein sequence ID" value="AAK99485.1"/>
    <property type="molecule type" value="Genomic_DNA"/>
</dbReference>
<accession>Q8CYZ4</accession>
<dbReference type="AlphaFoldDB" id="Q8CYZ4"/>
<proteinExistence type="predicted"/>
<keyword evidence="2" id="KW-1185">Reference proteome</keyword>
<reference evidence="1 2" key="1">
    <citation type="journal article" date="2001" name="J. Bacteriol.">
        <title>Genome of the bacterium Streptococcus pneumoniae strain R6.</title>
        <authorList>
            <person name="Hoskins J.A."/>
            <person name="Alborn W.Jr."/>
            <person name="Arnold J."/>
            <person name="Blaszczak L."/>
            <person name="Burgett S."/>
            <person name="DeHoff B.S."/>
            <person name="Estrem S."/>
            <person name="Fritz L."/>
            <person name="Fu D.-J."/>
            <person name="Fuller W."/>
            <person name="Geringer C."/>
            <person name="Gilmour R."/>
            <person name="Glass J.S."/>
            <person name="Khoja H."/>
            <person name="Kraft A."/>
            <person name="LaGace R."/>
            <person name="LeBlanc D.J."/>
            <person name="Lee L.N."/>
            <person name="Lefkowitz E.J."/>
            <person name="Lu J."/>
            <person name="Matsushima P."/>
            <person name="McAhren S."/>
            <person name="McHenney M."/>
            <person name="McLeaster K."/>
            <person name="Mundy C."/>
            <person name="Nicas T.I."/>
            <person name="Norris F.H."/>
            <person name="O'Gara M."/>
            <person name="Peery R."/>
            <person name="Robertson G.T."/>
            <person name="Rockey P."/>
            <person name="Sun P.-M."/>
            <person name="Winkler M.E."/>
            <person name="Yang Y."/>
            <person name="Young-Bellido M."/>
            <person name="Zhao G."/>
            <person name="Zook C."/>
            <person name="Baltz R.H."/>
            <person name="Jaskunas S.Richard."/>
            <person name="Rosteck P.R.Jr."/>
            <person name="Skatrud P.L."/>
            <person name="Glass J.I."/>
        </authorList>
    </citation>
    <scope>NUCLEOTIDE SEQUENCE [LARGE SCALE GENOMIC DNA]</scope>
    <source>
        <strain evidence="2">ATCC BAA-255 / R6</strain>
    </source>
</reference>
<dbReference type="KEGG" id="spr:spr0681"/>
<dbReference type="PIR" id="A97957">
    <property type="entry name" value="A97957"/>
</dbReference>
<evidence type="ECO:0000313" key="2">
    <source>
        <dbReference type="Proteomes" id="UP000000586"/>
    </source>
</evidence>
<organism evidence="1 2">
    <name type="scientific">Streptococcus pneumoniae (strain ATCC BAA-255 / R6)</name>
    <dbReference type="NCBI Taxonomy" id="171101"/>
    <lineage>
        <taxon>Bacteria</taxon>
        <taxon>Bacillati</taxon>
        <taxon>Bacillota</taxon>
        <taxon>Bacilli</taxon>
        <taxon>Lactobacillales</taxon>
        <taxon>Streptococcaceae</taxon>
        <taxon>Streptococcus</taxon>
    </lineage>
</organism>
<gene>
    <name evidence="1" type="ordered locus">spr0681</name>
</gene>
<dbReference type="STRING" id="171101.spr0681"/>
<dbReference type="HOGENOM" id="CLU_2653016_0_0_9"/>
<dbReference type="Proteomes" id="UP000000586">
    <property type="component" value="Chromosome"/>
</dbReference>
<protein>
    <submittedName>
        <fullName evidence="1">Uncharacterized protein</fullName>
    </submittedName>
</protein>
<evidence type="ECO:0000313" key="1">
    <source>
        <dbReference type="EMBL" id="AAK99485.1"/>
    </source>
</evidence>
<sequence>MKKNILKKKGVTGLFKMKSCNLDQALHEHFSEEELAGHFHVLLWTFLQWHCYHTQYLSKRLVRKLYCSSSSKFPNC</sequence>